<dbReference type="PANTHER" id="PTHR22930:SF269">
    <property type="entry name" value="NUCLEASE HARBI1-LIKE PROTEIN"/>
    <property type="match status" value="1"/>
</dbReference>
<name>A0A9Q1G5L3_SYNKA</name>
<evidence type="ECO:0000256" key="2">
    <source>
        <dbReference type="ARBA" id="ARBA00004123"/>
    </source>
</evidence>
<evidence type="ECO:0000259" key="8">
    <source>
        <dbReference type="Pfam" id="PF13359"/>
    </source>
</evidence>
<evidence type="ECO:0000256" key="7">
    <source>
        <dbReference type="ARBA" id="ARBA00023242"/>
    </source>
</evidence>
<evidence type="ECO:0000313" key="10">
    <source>
        <dbReference type="Proteomes" id="UP001152622"/>
    </source>
</evidence>
<evidence type="ECO:0000256" key="5">
    <source>
        <dbReference type="ARBA" id="ARBA00022723"/>
    </source>
</evidence>
<accession>A0A9Q1G5L3</accession>
<keyword evidence="10" id="KW-1185">Reference proteome</keyword>
<evidence type="ECO:0000256" key="3">
    <source>
        <dbReference type="ARBA" id="ARBA00006958"/>
    </source>
</evidence>
<feature type="domain" description="DDE Tnp4" evidence="8">
    <location>
        <begin position="109"/>
        <end position="275"/>
    </location>
</feature>
<comment type="similarity">
    <text evidence="3">Belongs to the HARBI1 family.</text>
</comment>
<dbReference type="GO" id="GO:0004518">
    <property type="term" value="F:nuclease activity"/>
    <property type="evidence" value="ECO:0007669"/>
    <property type="project" value="UniProtKB-KW"/>
</dbReference>
<dbReference type="OrthoDB" id="10061326at2759"/>
<reference evidence="9" key="1">
    <citation type="journal article" date="2023" name="Science">
        <title>Genome structures resolve the early diversification of teleost fishes.</title>
        <authorList>
            <person name="Parey E."/>
            <person name="Louis A."/>
            <person name="Montfort J."/>
            <person name="Bouchez O."/>
            <person name="Roques C."/>
            <person name="Iampietro C."/>
            <person name="Lluch J."/>
            <person name="Castinel A."/>
            <person name="Donnadieu C."/>
            <person name="Desvignes T."/>
            <person name="Floi Bucao C."/>
            <person name="Jouanno E."/>
            <person name="Wen M."/>
            <person name="Mejri S."/>
            <person name="Dirks R."/>
            <person name="Jansen H."/>
            <person name="Henkel C."/>
            <person name="Chen W.J."/>
            <person name="Zahm M."/>
            <person name="Cabau C."/>
            <person name="Klopp C."/>
            <person name="Thompson A.W."/>
            <person name="Robinson-Rechavi M."/>
            <person name="Braasch I."/>
            <person name="Lecointre G."/>
            <person name="Bobe J."/>
            <person name="Postlethwait J.H."/>
            <person name="Berthelot C."/>
            <person name="Roest Crollius H."/>
            <person name="Guiguen Y."/>
        </authorList>
    </citation>
    <scope>NUCLEOTIDE SEQUENCE</scope>
    <source>
        <strain evidence="9">WJC10195</strain>
    </source>
</reference>
<sequence length="337" mass="37940">MTAEQMDQILALVGPDLTKMTTNYRAAIEPKQRLAVTLRFLATGETFSSLAFSYHLGRTTVATLVHMTCRAIIRRMMATQFPRPTQNSWREIASSFWEKWNFPNCLGAIDGKHVTIQAPDCSGSLFYNYKKTFSIVLLALVDANYKFINVQVGDFGRSSDGEIFANSDLGRRMANNSLHVPADTLLPGSGVQGPMPHTMVGDAAFPIKTYLMRPYPGHHLPRAKRLFNYHLSRARMVVECAFGILAARWRVFHTTIKMKPCNVDNVILAACILHNFLVSPADNQRWLDEEGERGNRLQSVRNVGGHRGPGDSYEVREKLSTFFTSPEGRVPWQDKMV</sequence>
<dbReference type="PANTHER" id="PTHR22930">
    <property type="match status" value="1"/>
</dbReference>
<gene>
    <name evidence="9" type="ORF">SKAU_G00059220</name>
</gene>
<organism evidence="9 10">
    <name type="scientific">Synaphobranchus kaupii</name>
    <name type="common">Kaup's arrowtooth eel</name>
    <dbReference type="NCBI Taxonomy" id="118154"/>
    <lineage>
        <taxon>Eukaryota</taxon>
        <taxon>Metazoa</taxon>
        <taxon>Chordata</taxon>
        <taxon>Craniata</taxon>
        <taxon>Vertebrata</taxon>
        <taxon>Euteleostomi</taxon>
        <taxon>Actinopterygii</taxon>
        <taxon>Neopterygii</taxon>
        <taxon>Teleostei</taxon>
        <taxon>Anguilliformes</taxon>
        <taxon>Synaphobranchidae</taxon>
        <taxon>Synaphobranchus</taxon>
    </lineage>
</organism>
<proteinExistence type="inferred from homology"/>
<dbReference type="AlphaFoldDB" id="A0A9Q1G5L3"/>
<dbReference type="GO" id="GO:0005634">
    <property type="term" value="C:nucleus"/>
    <property type="evidence" value="ECO:0007669"/>
    <property type="project" value="UniProtKB-SubCell"/>
</dbReference>
<keyword evidence="6" id="KW-0378">Hydrolase</keyword>
<evidence type="ECO:0000256" key="1">
    <source>
        <dbReference type="ARBA" id="ARBA00001968"/>
    </source>
</evidence>
<evidence type="ECO:0000313" key="9">
    <source>
        <dbReference type="EMBL" id="KAJ8375342.1"/>
    </source>
</evidence>
<comment type="caution">
    <text evidence="9">The sequence shown here is derived from an EMBL/GenBank/DDBJ whole genome shotgun (WGS) entry which is preliminary data.</text>
</comment>
<protein>
    <recommendedName>
        <fullName evidence="8">DDE Tnp4 domain-containing protein</fullName>
    </recommendedName>
</protein>
<dbReference type="Pfam" id="PF13359">
    <property type="entry name" value="DDE_Tnp_4"/>
    <property type="match status" value="1"/>
</dbReference>
<keyword evidence="5" id="KW-0479">Metal-binding</keyword>
<dbReference type="Proteomes" id="UP001152622">
    <property type="component" value="Chromosome 2"/>
</dbReference>
<dbReference type="EMBL" id="JAINUF010000002">
    <property type="protein sequence ID" value="KAJ8375342.1"/>
    <property type="molecule type" value="Genomic_DNA"/>
</dbReference>
<keyword evidence="7" id="KW-0539">Nucleus</keyword>
<comment type="cofactor">
    <cofactor evidence="1">
        <name>a divalent metal cation</name>
        <dbReference type="ChEBI" id="CHEBI:60240"/>
    </cofactor>
</comment>
<keyword evidence="4" id="KW-0540">Nuclease</keyword>
<evidence type="ECO:0000256" key="4">
    <source>
        <dbReference type="ARBA" id="ARBA00022722"/>
    </source>
</evidence>
<dbReference type="GO" id="GO:0046872">
    <property type="term" value="F:metal ion binding"/>
    <property type="evidence" value="ECO:0007669"/>
    <property type="project" value="UniProtKB-KW"/>
</dbReference>
<dbReference type="InterPro" id="IPR027806">
    <property type="entry name" value="HARBI1_dom"/>
</dbReference>
<evidence type="ECO:0000256" key="6">
    <source>
        <dbReference type="ARBA" id="ARBA00022801"/>
    </source>
</evidence>
<comment type="subcellular location">
    <subcellularLocation>
        <location evidence="2">Nucleus</location>
    </subcellularLocation>
</comment>
<dbReference type="GO" id="GO:0016787">
    <property type="term" value="F:hydrolase activity"/>
    <property type="evidence" value="ECO:0007669"/>
    <property type="project" value="UniProtKB-KW"/>
</dbReference>
<dbReference type="InterPro" id="IPR045249">
    <property type="entry name" value="HARBI1-like"/>
</dbReference>